<feature type="transmembrane region" description="Helical" evidence="1">
    <location>
        <begin position="52"/>
        <end position="70"/>
    </location>
</feature>
<keyword evidence="1" id="KW-0812">Transmembrane</keyword>
<feature type="transmembrane region" description="Helical" evidence="1">
    <location>
        <begin position="82"/>
        <end position="100"/>
    </location>
</feature>
<proteinExistence type="predicted"/>
<keyword evidence="1" id="KW-1133">Transmembrane helix</keyword>
<accession>A0A916DRP0</accession>
<dbReference type="Proteomes" id="UP001060919">
    <property type="component" value="Chromosome"/>
</dbReference>
<gene>
    <name evidence="2" type="ORF">AsAng_0012350</name>
</gene>
<dbReference type="EMBL" id="AP026867">
    <property type="protein sequence ID" value="BDS10527.1"/>
    <property type="molecule type" value="Genomic_DNA"/>
</dbReference>
<organism evidence="2 3">
    <name type="scientific">Aureispira anguillae</name>
    <dbReference type="NCBI Taxonomy" id="2864201"/>
    <lineage>
        <taxon>Bacteria</taxon>
        <taxon>Pseudomonadati</taxon>
        <taxon>Bacteroidota</taxon>
        <taxon>Saprospiria</taxon>
        <taxon>Saprospirales</taxon>
        <taxon>Saprospiraceae</taxon>
        <taxon>Aureispira</taxon>
    </lineage>
</organism>
<keyword evidence="1" id="KW-0472">Membrane</keyword>
<evidence type="ECO:0000313" key="3">
    <source>
        <dbReference type="Proteomes" id="UP001060919"/>
    </source>
</evidence>
<feature type="transmembrane region" description="Helical" evidence="1">
    <location>
        <begin position="12"/>
        <end position="32"/>
    </location>
</feature>
<protein>
    <submittedName>
        <fullName evidence="2">Uncharacterized protein</fullName>
    </submittedName>
</protein>
<name>A0A916DRP0_9BACT</name>
<reference evidence="2" key="1">
    <citation type="submission" date="2022-09" db="EMBL/GenBank/DDBJ databases">
        <title>Aureispira anguillicida sp. nov., isolated from Leptocephalus of Japanese eel Anguilla japonica.</title>
        <authorList>
            <person name="Yuasa K."/>
            <person name="Mekata T."/>
            <person name="Ikunari K."/>
        </authorList>
    </citation>
    <scope>NUCLEOTIDE SEQUENCE</scope>
    <source>
        <strain evidence="2">EL160426</strain>
    </source>
</reference>
<dbReference type="KEGG" id="aup:AsAng_0012350"/>
<feature type="transmembrane region" description="Helical" evidence="1">
    <location>
        <begin position="106"/>
        <end position="125"/>
    </location>
</feature>
<evidence type="ECO:0000256" key="1">
    <source>
        <dbReference type="SAM" id="Phobius"/>
    </source>
</evidence>
<evidence type="ECO:0000313" key="2">
    <source>
        <dbReference type="EMBL" id="BDS10527.1"/>
    </source>
</evidence>
<dbReference type="AlphaFoldDB" id="A0A916DRP0"/>
<keyword evidence="3" id="KW-1185">Reference proteome</keyword>
<dbReference type="RefSeq" id="WP_264791828.1">
    <property type="nucleotide sequence ID" value="NZ_AP026867.1"/>
</dbReference>
<sequence>MKNQPFSYRQSCFAMAIFGCMAFILGVITILYPSYLVNTLNLSASDTNALRLALTLSGIASTNMGAYYIYMAYYEVIPFFKITVVFRMLITVPVILYWSIVYGQDSFLLIALWEGVGALWVLIALKYDSNYLKRIEEI</sequence>
<dbReference type="PROSITE" id="PS51257">
    <property type="entry name" value="PROKAR_LIPOPROTEIN"/>
    <property type="match status" value="1"/>
</dbReference>